<evidence type="ECO:0000313" key="2">
    <source>
        <dbReference type="EMBL" id="KAG2598492.1"/>
    </source>
</evidence>
<organism evidence="2 3">
    <name type="scientific">Panicum virgatum</name>
    <name type="common">Blackwell switchgrass</name>
    <dbReference type="NCBI Taxonomy" id="38727"/>
    <lineage>
        <taxon>Eukaryota</taxon>
        <taxon>Viridiplantae</taxon>
        <taxon>Streptophyta</taxon>
        <taxon>Embryophyta</taxon>
        <taxon>Tracheophyta</taxon>
        <taxon>Spermatophyta</taxon>
        <taxon>Magnoliopsida</taxon>
        <taxon>Liliopsida</taxon>
        <taxon>Poales</taxon>
        <taxon>Poaceae</taxon>
        <taxon>PACMAD clade</taxon>
        <taxon>Panicoideae</taxon>
        <taxon>Panicodae</taxon>
        <taxon>Paniceae</taxon>
        <taxon>Panicinae</taxon>
        <taxon>Panicum</taxon>
        <taxon>Panicum sect. Hiantes</taxon>
    </lineage>
</organism>
<comment type="caution">
    <text evidence="2">The sequence shown here is derived from an EMBL/GenBank/DDBJ whole genome shotgun (WGS) entry which is preliminary data.</text>
</comment>
<feature type="region of interest" description="Disordered" evidence="1">
    <location>
        <begin position="1"/>
        <end position="108"/>
    </location>
</feature>
<sequence length="158" mass="16887">MGKAALKREKAKAQREEYEHRRGGEAQQPRADVAAAQGGQRPQPRAHGAGGARAGDAPGALPGERGAGGLGQLRPGRRGVGVRDARRVPLLRDRGPLPPEARRPHRRRRIVERQAGCCGGGYGAPRCRPVVSLVVMIRTLGSAHRPFSTSVLHFCCCV</sequence>
<name>A0A8T0SGI7_PANVG</name>
<keyword evidence="3" id="KW-1185">Reference proteome</keyword>
<proteinExistence type="predicted"/>
<feature type="compositionally biased region" description="Low complexity" evidence="1">
    <location>
        <begin position="54"/>
        <end position="63"/>
    </location>
</feature>
<protein>
    <submittedName>
        <fullName evidence="2">Uncharacterized protein</fullName>
    </submittedName>
</protein>
<dbReference type="Proteomes" id="UP000823388">
    <property type="component" value="Chromosome 5K"/>
</dbReference>
<dbReference type="AlphaFoldDB" id="A0A8T0SGI7"/>
<evidence type="ECO:0000256" key="1">
    <source>
        <dbReference type="SAM" id="MobiDB-lite"/>
    </source>
</evidence>
<feature type="compositionally biased region" description="Basic and acidic residues" evidence="1">
    <location>
        <begin position="1"/>
        <end position="24"/>
    </location>
</feature>
<evidence type="ECO:0000313" key="3">
    <source>
        <dbReference type="Proteomes" id="UP000823388"/>
    </source>
</evidence>
<dbReference type="EMBL" id="CM029045">
    <property type="protein sequence ID" value="KAG2598492.1"/>
    <property type="molecule type" value="Genomic_DNA"/>
</dbReference>
<accession>A0A8T0SGI7</accession>
<gene>
    <name evidence="2" type="ORF">PVAP13_5KG345700</name>
</gene>
<reference evidence="2" key="1">
    <citation type="submission" date="2020-05" db="EMBL/GenBank/DDBJ databases">
        <title>WGS assembly of Panicum virgatum.</title>
        <authorList>
            <person name="Lovell J.T."/>
            <person name="Jenkins J."/>
            <person name="Shu S."/>
            <person name="Juenger T.E."/>
            <person name="Schmutz J."/>
        </authorList>
    </citation>
    <scope>NUCLEOTIDE SEQUENCE</scope>
    <source>
        <strain evidence="2">AP13</strain>
    </source>
</reference>
<feature type="compositionally biased region" description="Basic and acidic residues" evidence="1">
    <location>
        <begin position="81"/>
        <end position="95"/>
    </location>
</feature>